<reference evidence="3 4" key="1">
    <citation type="submission" date="2016-02" db="EMBL/GenBank/DDBJ databases">
        <authorList>
            <person name="Wen L."/>
            <person name="He K."/>
            <person name="Yang H."/>
        </authorList>
    </citation>
    <scope>NUCLEOTIDE SEQUENCE [LARGE SCALE GENOMIC DNA]</scope>
    <source>
        <strain evidence="3 4">CMW7778B</strain>
    </source>
</reference>
<gene>
    <name evidence="3" type="ORF">HMPREF3230_00811</name>
</gene>
<dbReference type="EMBL" id="LSRC01000035">
    <property type="protein sequence ID" value="KXI16892.1"/>
    <property type="molecule type" value="Genomic_DNA"/>
</dbReference>
<dbReference type="RefSeq" id="WP_075523627.1">
    <property type="nucleotide sequence ID" value="NZ_KQ961867.1"/>
</dbReference>
<keyword evidence="1" id="KW-0812">Transmembrane</keyword>
<dbReference type="Gene3D" id="3.30.10.20">
    <property type="match status" value="1"/>
</dbReference>
<dbReference type="SMART" id="SM00740">
    <property type="entry name" value="PASTA"/>
    <property type="match status" value="2"/>
</dbReference>
<evidence type="ECO:0000259" key="2">
    <source>
        <dbReference type="SMART" id="SM00740"/>
    </source>
</evidence>
<keyword evidence="1" id="KW-0472">Membrane</keyword>
<name>A0A135Z5F4_GARVA</name>
<feature type="transmembrane region" description="Helical" evidence="1">
    <location>
        <begin position="60"/>
        <end position="80"/>
    </location>
</feature>
<dbReference type="Proteomes" id="UP000070505">
    <property type="component" value="Unassembled WGS sequence"/>
</dbReference>
<dbReference type="CDD" id="cd06577">
    <property type="entry name" value="PASTA_pknB"/>
    <property type="match status" value="1"/>
</dbReference>
<keyword evidence="1" id="KW-1133">Transmembrane helix</keyword>
<organism evidence="3 4">
    <name type="scientific">Gardnerella vaginalis</name>
    <dbReference type="NCBI Taxonomy" id="2702"/>
    <lineage>
        <taxon>Bacteria</taxon>
        <taxon>Bacillati</taxon>
        <taxon>Actinomycetota</taxon>
        <taxon>Actinomycetes</taxon>
        <taxon>Bifidobacteriales</taxon>
        <taxon>Bifidobacteriaceae</taxon>
        <taxon>Gardnerella</taxon>
    </lineage>
</organism>
<protein>
    <recommendedName>
        <fullName evidence="2">PASTA domain-containing protein</fullName>
    </recommendedName>
</protein>
<evidence type="ECO:0000256" key="1">
    <source>
        <dbReference type="SAM" id="Phobius"/>
    </source>
</evidence>
<feature type="domain" description="PASTA" evidence="2">
    <location>
        <begin position="81"/>
        <end position="145"/>
    </location>
</feature>
<feature type="domain" description="PASTA" evidence="2">
    <location>
        <begin position="209"/>
        <end position="276"/>
    </location>
</feature>
<dbReference type="PATRIC" id="fig|2702.101.peg.791"/>
<sequence length="553" mass="61259">MNFCDNCGSKLEENSKFCDNCGVAIEDSVNENLDSQNNSDNVQNNSDNSKKRKPFGIWKFIVIGIVVVALIVCAVAYVVFQKSVIPALKADSAKEMADKLSSYGLPVKVVKKVSPLKKGDLVEVKGVKEGEKVDRSRKVTVVESLGPGVPEGVNKMSLNKALKVLKSMKVPVKVHKAIATKPGKIVGSYPMPGNPIIEHSERVINVLVGSEGRGVPADLYGMDSNKAKDILSKYGFKNISLVPKLSSRKNIGKIIGSNPSLGSQTNSDTVTLYFGAGVDKKMFIREDKDFDGSTVYLAENPDPFDGLWCTNSGDCLDFVSKIKYPGTNFKMVELHGSHERDYLNLRKADNVASFEGLGLNNELNMCVTNQTFMGCDLNPALGEKSWMKNHLIFGDTGAVELYRGGFEEFCGNSMFDSITGYSCVGGKIDKNYENEEENKKNPEYNHKMSFRMADFYVIFPVGADLKKLEADGYFQGVGKHEPDMNRPFILRRDPKLYKKTQINIPPKDVYSMPNPFIPTRESKPVKFAPAPDDDNAYYLVEKPFDMSKLPIEN</sequence>
<dbReference type="InterPro" id="IPR005543">
    <property type="entry name" value="PASTA_dom"/>
</dbReference>
<accession>A0A135Z5F4</accession>
<evidence type="ECO:0000313" key="3">
    <source>
        <dbReference type="EMBL" id="KXI16892.1"/>
    </source>
</evidence>
<comment type="caution">
    <text evidence="3">The sequence shown here is derived from an EMBL/GenBank/DDBJ whole genome shotgun (WGS) entry which is preliminary data.</text>
</comment>
<evidence type="ECO:0000313" key="4">
    <source>
        <dbReference type="Proteomes" id="UP000070505"/>
    </source>
</evidence>
<proteinExistence type="predicted"/>
<dbReference type="AlphaFoldDB" id="A0A135Z5F4"/>